<dbReference type="Pfam" id="PF17619">
    <property type="entry name" value="SCVP"/>
    <property type="match status" value="1"/>
</dbReference>
<dbReference type="KEGG" id="nai:NECAME_06315"/>
<name>A0ABR1D6Z4_NECAM</name>
<reference evidence="1 2" key="1">
    <citation type="submission" date="2023-08" db="EMBL/GenBank/DDBJ databases">
        <title>A Necator americanus chromosomal reference genome.</title>
        <authorList>
            <person name="Ilik V."/>
            <person name="Petrzelkova K.J."/>
            <person name="Pardy F."/>
            <person name="Fuh T."/>
            <person name="Niatou-Singa F.S."/>
            <person name="Gouil Q."/>
            <person name="Baker L."/>
            <person name="Ritchie M.E."/>
            <person name="Jex A.R."/>
            <person name="Gazzola D."/>
            <person name="Li H."/>
            <person name="Toshio Fujiwara R."/>
            <person name="Zhan B."/>
            <person name="Aroian R.V."/>
            <person name="Pafco B."/>
            <person name="Schwarz E.M."/>
        </authorList>
    </citation>
    <scope>NUCLEOTIDE SEQUENCE [LARGE SCALE GENOMIC DNA]</scope>
    <source>
        <strain evidence="1 2">Aroian</strain>
        <tissue evidence="1">Whole animal</tissue>
    </source>
</reference>
<proteinExistence type="predicted"/>
<gene>
    <name evidence="1" type="primary">Necator_chrIII.g12830</name>
    <name evidence="1" type="ORF">RB195_012063</name>
</gene>
<evidence type="ECO:0000313" key="2">
    <source>
        <dbReference type="Proteomes" id="UP001303046"/>
    </source>
</evidence>
<dbReference type="CTD" id="25346347"/>
<sequence length="128" mass="14341">MIRLVSFFAITYVTLGCGPAPGTPPQQQQSAVVGLFTDENFDPAQADYYRTLAINLMKNVFESYGIPYVDNWAQISSRDDGGKVTIDVRIPSIDCQQLHQLVTLLKNEIFLIEYAGYRCGSNPIVYVR</sequence>
<organism evidence="1 2">
    <name type="scientific">Necator americanus</name>
    <name type="common">Human hookworm</name>
    <dbReference type="NCBI Taxonomy" id="51031"/>
    <lineage>
        <taxon>Eukaryota</taxon>
        <taxon>Metazoa</taxon>
        <taxon>Ecdysozoa</taxon>
        <taxon>Nematoda</taxon>
        <taxon>Chromadorea</taxon>
        <taxon>Rhabditida</taxon>
        <taxon>Rhabditina</taxon>
        <taxon>Rhabditomorpha</taxon>
        <taxon>Strongyloidea</taxon>
        <taxon>Ancylostomatidae</taxon>
        <taxon>Bunostominae</taxon>
        <taxon>Necator</taxon>
    </lineage>
</organism>
<dbReference type="InterPro" id="IPR035126">
    <property type="entry name" value="SCVP"/>
</dbReference>
<dbReference type="PROSITE" id="PS51257">
    <property type="entry name" value="PROKAR_LIPOPROTEIN"/>
    <property type="match status" value="1"/>
</dbReference>
<comment type="caution">
    <text evidence="1">The sequence shown here is derived from an EMBL/GenBank/DDBJ whole genome shotgun (WGS) entry which is preliminary data.</text>
</comment>
<dbReference type="Proteomes" id="UP001303046">
    <property type="component" value="Unassembled WGS sequence"/>
</dbReference>
<dbReference type="EMBL" id="JAVFWL010000003">
    <property type="protein sequence ID" value="KAK6745718.1"/>
    <property type="molecule type" value="Genomic_DNA"/>
</dbReference>
<keyword evidence="2" id="KW-1185">Reference proteome</keyword>
<accession>A0ABR1D6Z4</accession>
<evidence type="ECO:0000313" key="1">
    <source>
        <dbReference type="EMBL" id="KAK6745718.1"/>
    </source>
</evidence>
<protein>
    <submittedName>
        <fullName evidence="1">Uncharacterized protein</fullName>
    </submittedName>
</protein>